<accession>A0A6I6C5T2</accession>
<keyword evidence="3" id="KW-1185">Reference proteome</keyword>
<evidence type="ECO:0000256" key="1">
    <source>
        <dbReference type="SAM" id="SignalP"/>
    </source>
</evidence>
<dbReference type="AlphaFoldDB" id="A0A6I6C5T2"/>
<keyword evidence="1" id="KW-0732">Signal</keyword>
<evidence type="ECO:0000313" key="3">
    <source>
        <dbReference type="Proteomes" id="UP000424468"/>
    </source>
</evidence>
<name>A0A6I6C5T2_9MOLU</name>
<gene>
    <name evidence="2" type="ORF">STABA_v1c08920</name>
</gene>
<reference evidence="2 3" key="1">
    <citation type="submission" date="2019-11" db="EMBL/GenBank/DDBJ databases">
        <title>Complete genome sequence of Spiroplasma tabanidicola TAUS-1 (DSM 22603).</title>
        <authorList>
            <person name="Huang C.-T."/>
            <person name="Lin Y.-C."/>
            <person name="Kuo C.-H."/>
        </authorList>
    </citation>
    <scope>NUCLEOTIDE SEQUENCE [LARGE SCALE GENOMIC DNA]</scope>
    <source>
        <strain evidence="2 3">TAUS-1</strain>
    </source>
</reference>
<organism evidence="2 3">
    <name type="scientific">Spiroplasma tabanidicola</name>
    <dbReference type="NCBI Taxonomy" id="324079"/>
    <lineage>
        <taxon>Bacteria</taxon>
        <taxon>Bacillati</taxon>
        <taxon>Mycoplasmatota</taxon>
        <taxon>Mollicutes</taxon>
        <taxon>Entomoplasmatales</taxon>
        <taxon>Spiroplasmataceae</taxon>
        <taxon>Spiroplasma</taxon>
    </lineage>
</organism>
<dbReference type="EMBL" id="CP046276">
    <property type="protein sequence ID" value="QGS52247.1"/>
    <property type="molecule type" value="Genomic_DNA"/>
</dbReference>
<proteinExistence type="predicted"/>
<evidence type="ECO:0000313" key="2">
    <source>
        <dbReference type="EMBL" id="QGS52247.1"/>
    </source>
</evidence>
<sequence>MKKILISLGAFALTGATAGPIAYNIINKAQGAPSEQLADAGDDHQDQQTAEENSVWIYNDFSYNVSLANNEDNKSASDIETYLKTNKSITINLNKDVLNDFFAEIYSYVSANNVGQKGQKFAKAVISNISGSNASDTNIINDYSKNAGRRTGDNVEYFDYPEAKSYLNPDKLSPMLQGKVEGIEQNPEKTVETLSHTLLIEHDLNNIAQDEYNFSIYGSFRVTNENGEKKEYKKIKLSSFPTYFPFKHVSDFLTTFRNTLFCHFLIVVDIDGYDIDNKSSIYGLSYYEYSNQSVGWIVTQLDPLYNGEYDESTGLYDINGLSRASINARKRLLYYTLSKKGYKNISKMGIEHKDLGVMTFHEAEQINGQYKPKLDPMQGSFFLDYNKVKYYYIKVTINKKASGTYFVLVKNIKLIKDANGKLEPGITYDPEANVSEDEYAK</sequence>
<dbReference type="OrthoDB" id="9799053at2"/>
<dbReference type="RefSeq" id="WP_156007012.1">
    <property type="nucleotide sequence ID" value="NZ_CP046276.1"/>
</dbReference>
<dbReference type="Proteomes" id="UP000424468">
    <property type="component" value="Chromosome"/>
</dbReference>
<dbReference type="KEGG" id="stab:STABA_v1c08920"/>
<feature type="signal peptide" evidence="1">
    <location>
        <begin position="1"/>
        <end position="18"/>
    </location>
</feature>
<feature type="chain" id="PRO_5026257885" evidence="1">
    <location>
        <begin position="19"/>
        <end position="441"/>
    </location>
</feature>
<protein>
    <submittedName>
        <fullName evidence="2">Uncharacterized protein</fullName>
    </submittedName>
</protein>